<feature type="compositionally biased region" description="Basic and acidic residues" evidence="5">
    <location>
        <begin position="551"/>
        <end position="565"/>
    </location>
</feature>
<sequence>MDTIIGERTGLSRYFEPECPCCNLSKRYTIAVLTSIGFVISFGIRCNMGVASVKMFSNATGKPELDWTPETVGVVDSSFFWGYIVTQIPGGFLAAKYPANRVFGTAIATSAFLNLLLPGAAYFGYGMFMIIRILQGLVEGVTYPACHGIWRHWAPPIERSRLATLAFCGSYAGAVLGLPISGMLTEWLGWQACFYFYGVVGCFWYISWLLLSFEKPAKHPTITQAELIYIEESIGNVAQTSPTFKTTPWKDIFSSLPVYAIIVANFCRSWTFYLLLISQPTYFKHVFHSSVGESGFLGAVPHLCMTIIVPFGGHLADFFRRSGILTTTQVRKLFNCGGFGMEALFLFVVGSTSSEALAISALTFAVGFSGFAISGFNVNHLDIAPRYASILMGISNGFGTLAGMFCPIVTELMTEHKTSEEWQKVFTIAGFIHLCGVIFYGIFASGELQPWSEPPPDPNHIPNWKIRQMSIKGGHPPPSEMNGDLQRMDSGEMVHSQGYYPSATGGGPGPNMMDPNSNINLNNNNNPFYGATDVQQTSFYETRPQYSQPRPTDRYMHGSVEDREY</sequence>
<dbReference type="EMBL" id="CAEY01000779">
    <property type="status" value="NOT_ANNOTATED_CDS"/>
    <property type="molecule type" value="Genomic_DNA"/>
</dbReference>
<evidence type="ECO:0000256" key="1">
    <source>
        <dbReference type="ARBA" id="ARBA00004141"/>
    </source>
</evidence>
<dbReference type="Gene3D" id="1.20.1250.20">
    <property type="entry name" value="MFS general substrate transporter like domains"/>
    <property type="match status" value="2"/>
</dbReference>
<name>T1JUN7_TETUR</name>
<dbReference type="InterPro" id="IPR036259">
    <property type="entry name" value="MFS_trans_sf"/>
</dbReference>
<keyword evidence="2 6" id="KW-0812">Transmembrane</keyword>
<dbReference type="GO" id="GO:0035249">
    <property type="term" value="P:synaptic transmission, glutamatergic"/>
    <property type="evidence" value="ECO:0007669"/>
    <property type="project" value="TreeGrafter"/>
</dbReference>
<dbReference type="GO" id="GO:0005326">
    <property type="term" value="F:neurotransmitter transmembrane transporter activity"/>
    <property type="evidence" value="ECO:0007669"/>
    <property type="project" value="TreeGrafter"/>
</dbReference>
<dbReference type="GO" id="GO:0030672">
    <property type="term" value="C:synaptic vesicle membrane"/>
    <property type="evidence" value="ECO:0007669"/>
    <property type="project" value="TreeGrafter"/>
</dbReference>
<evidence type="ECO:0000256" key="5">
    <source>
        <dbReference type="SAM" id="MobiDB-lite"/>
    </source>
</evidence>
<keyword evidence="9" id="KW-1185">Reference proteome</keyword>
<keyword evidence="3 6" id="KW-1133">Transmembrane helix</keyword>
<feature type="transmembrane region" description="Helical" evidence="6">
    <location>
        <begin position="296"/>
        <end position="313"/>
    </location>
</feature>
<evidence type="ECO:0000256" key="2">
    <source>
        <dbReference type="ARBA" id="ARBA00022692"/>
    </source>
</evidence>
<feature type="region of interest" description="Disordered" evidence="5">
    <location>
        <begin position="541"/>
        <end position="565"/>
    </location>
</feature>
<dbReference type="Pfam" id="PF07690">
    <property type="entry name" value="MFS_1"/>
    <property type="match status" value="1"/>
</dbReference>
<feature type="transmembrane region" description="Helical" evidence="6">
    <location>
        <begin position="333"/>
        <end position="350"/>
    </location>
</feature>
<gene>
    <name evidence="8" type="primary">107371101</name>
</gene>
<feature type="transmembrane region" description="Helical" evidence="6">
    <location>
        <begin position="187"/>
        <end position="211"/>
    </location>
</feature>
<dbReference type="PROSITE" id="PS50850">
    <property type="entry name" value="MFS"/>
    <property type="match status" value="1"/>
</dbReference>
<feature type="transmembrane region" description="Helical" evidence="6">
    <location>
        <begin position="390"/>
        <end position="410"/>
    </location>
</feature>
<dbReference type="GO" id="GO:0060076">
    <property type="term" value="C:excitatory synapse"/>
    <property type="evidence" value="ECO:0007669"/>
    <property type="project" value="TreeGrafter"/>
</dbReference>
<feature type="transmembrane region" description="Helical" evidence="6">
    <location>
        <begin position="422"/>
        <end position="443"/>
    </location>
</feature>
<dbReference type="STRING" id="32264.T1JUN7"/>
<dbReference type="SUPFAM" id="SSF103473">
    <property type="entry name" value="MFS general substrate transporter"/>
    <property type="match status" value="1"/>
</dbReference>
<evidence type="ECO:0000313" key="9">
    <source>
        <dbReference type="Proteomes" id="UP000015104"/>
    </source>
</evidence>
<dbReference type="FunFam" id="1.20.1250.20:FF:000226">
    <property type="entry name" value="Vesicular GLUtamate transporter"/>
    <property type="match status" value="1"/>
</dbReference>
<dbReference type="PANTHER" id="PTHR11662:SF456">
    <property type="entry name" value="VESICULAR GLUTAMATE TRANSPORTER, ISOFORM A"/>
    <property type="match status" value="1"/>
</dbReference>
<feature type="transmembrane region" description="Helical" evidence="6">
    <location>
        <begin position="102"/>
        <end position="123"/>
    </location>
</feature>
<evidence type="ECO:0000256" key="6">
    <source>
        <dbReference type="SAM" id="Phobius"/>
    </source>
</evidence>
<keyword evidence="4 6" id="KW-0472">Membrane</keyword>
<dbReference type="AlphaFoldDB" id="T1JUN7"/>
<evidence type="ECO:0000259" key="7">
    <source>
        <dbReference type="PROSITE" id="PS50850"/>
    </source>
</evidence>
<dbReference type="Proteomes" id="UP000015104">
    <property type="component" value="Unassembled WGS sequence"/>
</dbReference>
<protein>
    <recommendedName>
        <fullName evidence="7">Major facilitator superfamily (MFS) profile domain-containing protein</fullName>
    </recommendedName>
</protein>
<dbReference type="GO" id="GO:0098700">
    <property type="term" value="P:neurotransmitter loading into synaptic vesicle"/>
    <property type="evidence" value="ECO:0007669"/>
    <property type="project" value="TreeGrafter"/>
</dbReference>
<dbReference type="EnsemblMetazoa" id="tetur02g01600.1">
    <property type="protein sequence ID" value="tetur02g01600.1"/>
    <property type="gene ID" value="tetur02g01600"/>
</dbReference>
<dbReference type="OrthoDB" id="2985014at2759"/>
<dbReference type="HOGENOM" id="CLU_001265_5_0_1"/>
<reference evidence="8" key="2">
    <citation type="submission" date="2015-06" db="UniProtKB">
        <authorList>
            <consortium name="EnsemblMetazoa"/>
        </authorList>
    </citation>
    <scope>IDENTIFICATION</scope>
</reference>
<organism evidence="8 9">
    <name type="scientific">Tetranychus urticae</name>
    <name type="common">Two-spotted spider mite</name>
    <dbReference type="NCBI Taxonomy" id="32264"/>
    <lineage>
        <taxon>Eukaryota</taxon>
        <taxon>Metazoa</taxon>
        <taxon>Ecdysozoa</taxon>
        <taxon>Arthropoda</taxon>
        <taxon>Chelicerata</taxon>
        <taxon>Arachnida</taxon>
        <taxon>Acari</taxon>
        <taxon>Acariformes</taxon>
        <taxon>Trombidiformes</taxon>
        <taxon>Prostigmata</taxon>
        <taxon>Eleutherengona</taxon>
        <taxon>Raphignathae</taxon>
        <taxon>Tetranychoidea</taxon>
        <taxon>Tetranychidae</taxon>
        <taxon>Tetranychus</taxon>
    </lineage>
</organism>
<dbReference type="PANTHER" id="PTHR11662">
    <property type="entry name" value="SOLUTE CARRIER FAMILY 17"/>
    <property type="match status" value="1"/>
</dbReference>
<feature type="compositionally biased region" description="Polar residues" evidence="5">
    <location>
        <begin position="541"/>
        <end position="550"/>
    </location>
</feature>
<evidence type="ECO:0000256" key="3">
    <source>
        <dbReference type="ARBA" id="ARBA00022989"/>
    </source>
</evidence>
<dbReference type="GO" id="GO:0050803">
    <property type="term" value="P:regulation of synapse structure or activity"/>
    <property type="evidence" value="ECO:0007669"/>
    <property type="project" value="TreeGrafter"/>
</dbReference>
<feature type="domain" description="Major facilitator superfamily (MFS) profile" evidence="7">
    <location>
        <begin position="29"/>
        <end position="448"/>
    </location>
</feature>
<dbReference type="eggNOG" id="KOG2532">
    <property type="taxonomic scope" value="Eukaryota"/>
</dbReference>
<evidence type="ECO:0000313" key="8">
    <source>
        <dbReference type="EnsemblMetazoa" id="tetur02g01600.1"/>
    </source>
</evidence>
<feature type="transmembrane region" description="Helical" evidence="6">
    <location>
        <begin position="356"/>
        <end position="378"/>
    </location>
</feature>
<dbReference type="KEGG" id="tut:107371101"/>
<comment type="subcellular location">
    <subcellularLocation>
        <location evidence="1">Membrane</location>
        <topology evidence="1">Multi-pass membrane protein</topology>
    </subcellularLocation>
</comment>
<dbReference type="CDD" id="cd17382">
    <property type="entry name" value="MFS_SLC17A6_7_8_VGluT"/>
    <property type="match status" value="1"/>
</dbReference>
<feature type="transmembrane region" description="Helical" evidence="6">
    <location>
        <begin position="256"/>
        <end position="276"/>
    </location>
</feature>
<accession>T1JUN7</accession>
<dbReference type="GO" id="GO:0005313">
    <property type="term" value="F:L-glutamate transmembrane transporter activity"/>
    <property type="evidence" value="ECO:0007669"/>
    <property type="project" value="TreeGrafter"/>
</dbReference>
<dbReference type="InterPro" id="IPR020846">
    <property type="entry name" value="MFS_dom"/>
</dbReference>
<feature type="transmembrane region" description="Helical" evidence="6">
    <location>
        <begin position="129"/>
        <end position="150"/>
    </location>
</feature>
<dbReference type="InterPro" id="IPR050382">
    <property type="entry name" value="MFS_Na/Anion_cotransporter"/>
</dbReference>
<reference evidence="9" key="1">
    <citation type="submission" date="2011-08" db="EMBL/GenBank/DDBJ databases">
        <authorList>
            <person name="Rombauts S."/>
        </authorList>
    </citation>
    <scope>NUCLEOTIDE SEQUENCE</scope>
    <source>
        <strain evidence="9">London</strain>
    </source>
</reference>
<feature type="transmembrane region" description="Helical" evidence="6">
    <location>
        <begin position="162"/>
        <end position="181"/>
    </location>
</feature>
<dbReference type="InterPro" id="IPR011701">
    <property type="entry name" value="MFS"/>
</dbReference>
<proteinExistence type="predicted"/>
<evidence type="ECO:0000256" key="4">
    <source>
        <dbReference type="ARBA" id="ARBA00023136"/>
    </source>
</evidence>
<dbReference type="FunFam" id="1.20.1250.20:FF:000004">
    <property type="entry name" value="vesicular glutamate transporter 2 isoform X1"/>
    <property type="match status" value="1"/>
</dbReference>